<comment type="caution">
    <text evidence="2">The sequence shown here is derived from an EMBL/GenBank/DDBJ whole genome shotgun (WGS) entry which is preliminary data.</text>
</comment>
<evidence type="ECO:0000259" key="1">
    <source>
        <dbReference type="PROSITE" id="PS50206"/>
    </source>
</evidence>
<feature type="domain" description="Rhodanese" evidence="1">
    <location>
        <begin position="49"/>
        <end position="151"/>
    </location>
</feature>
<dbReference type="InterPro" id="IPR036873">
    <property type="entry name" value="Rhodanese-like_dom_sf"/>
</dbReference>
<dbReference type="SUPFAM" id="SSF52821">
    <property type="entry name" value="Rhodanese/Cell cycle control phosphatase"/>
    <property type="match status" value="1"/>
</dbReference>
<proteinExistence type="predicted"/>
<dbReference type="PANTHER" id="PTHR44542">
    <property type="entry name" value="THIOSULFATE SULFURTRANSFERASE 18"/>
    <property type="match status" value="1"/>
</dbReference>
<protein>
    <recommendedName>
        <fullName evidence="1">Rhodanese domain-containing protein</fullName>
    </recommendedName>
</protein>
<sequence length="161" mass="18066">MKYIKQSSSPTIIVLQSLGNTFLHSFFSMAQASAVAAVTIDVHKAKDLVHSGYRYLDVRTPEEFKNGHLDVENIVNIPYMFKTPEGWPKNPQFVEQVSSTFSKDDHLVVNCERGVRSAYATTDLQNVGFVHVKNMGGGYAAWVENGLSVKKPQEEMKQQEL</sequence>
<organism evidence="2 3">
    <name type="scientific">Protea cynaroides</name>
    <dbReference type="NCBI Taxonomy" id="273540"/>
    <lineage>
        <taxon>Eukaryota</taxon>
        <taxon>Viridiplantae</taxon>
        <taxon>Streptophyta</taxon>
        <taxon>Embryophyta</taxon>
        <taxon>Tracheophyta</taxon>
        <taxon>Spermatophyta</taxon>
        <taxon>Magnoliopsida</taxon>
        <taxon>Proteales</taxon>
        <taxon>Proteaceae</taxon>
        <taxon>Protea</taxon>
    </lineage>
</organism>
<name>A0A9Q0K971_9MAGN</name>
<gene>
    <name evidence="2" type="ORF">NE237_018070</name>
</gene>
<evidence type="ECO:0000313" key="3">
    <source>
        <dbReference type="Proteomes" id="UP001141806"/>
    </source>
</evidence>
<dbReference type="Pfam" id="PF00581">
    <property type="entry name" value="Rhodanese"/>
    <property type="match status" value="1"/>
</dbReference>
<reference evidence="2" key="1">
    <citation type="journal article" date="2023" name="Plant J.">
        <title>The genome of the king protea, Protea cynaroides.</title>
        <authorList>
            <person name="Chang J."/>
            <person name="Duong T.A."/>
            <person name="Schoeman C."/>
            <person name="Ma X."/>
            <person name="Roodt D."/>
            <person name="Barker N."/>
            <person name="Li Z."/>
            <person name="Van de Peer Y."/>
            <person name="Mizrachi E."/>
        </authorList>
    </citation>
    <scope>NUCLEOTIDE SEQUENCE</scope>
    <source>
        <tissue evidence="2">Young leaves</tissue>
    </source>
</reference>
<dbReference type="GO" id="GO:0003824">
    <property type="term" value="F:catalytic activity"/>
    <property type="evidence" value="ECO:0007669"/>
    <property type="project" value="InterPro"/>
</dbReference>
<dbReference type="AlphaFoldDB" id="A0A9Q0K971"/>
<dbReference type="PROSITE" id="PS50206">
    <property type="entry name" value="RHODANESE_3"/>
    <property type="match status" value="1"/>
</dbReference>
<keyword evidence="3" id="KW-1185">Reference proteome</keyword>
<dbReference type="EMBL" id="JAMYWD010000007">
    <property type="protein sequence ID" value="KAJ4966221.1"/>
    <property type="molecule type" value="Genomic_DNA"/>
</dbReference>
<dbReference type="InterPro" id="IPR001763">
    <property type="entry name" value="Rhodanese-like_dom"/>
</dbReference>
<accession>A0A9Q0K971</accession>
<dbReference type="Gene3D" id="3.40.250.10">
    <property type="entry name" value="Rhodanese-like domain"/>
    <property type="match status" value="1"/>
</dbReference>
<dbReference type="Proteomes" id="UP001141806">
    <property type="component" value="Unassembled WGS sequence"/>
</dbReference>
<evidence type="ECO:0000313" key="2">
    <source>
        <dbReference type="EMBL" id="KAJ4966221.1"/>
    </source>
</evidence>
<dbReference type="SMART" id="SM00450">
    <property type="entry name" value="RHOD"/>
    <property type="match status" value="1"/>
</dbReference>
<dbReference type="InterPro" id="IPR044684">
    <property type="entry name" value="STR17/STR18/HARC1-like"/>
</dbReference>
<dbReference type="OrthoDB" id="566238at2759"/>
<dbReference type="CDD" id="cd00158">
    <property type="entry name" value="RHOD"/>
    <property type="match status" value="1"/>
</dbReference>
<dbReference type="PANTHER" id="PTHR44542:SF12">
    <property type="entry name" value="THIOSULFATE SULFURTRANSFERASE 18"/>
    <property type="match status" value="1"/>
</dbReference>